<dbReference type="AlphaFoldDB" id="A0A061RE18"/>
<sequence>MPFHEGSCLSRWIGNSMTAVAIDESDHLNKQRWPPVPSSSSLLCADSWLRPLDSKAGLLHSNGTSLRGDVRPQNSAWDMDKGGSSGQPVEEEPRTPPAEKQFLSSQSGRNALHVQVPKPGNIDVLKVLETVPFTPSQGIRTPSPKTKAQSACQEANADSRRSPLSLQYSSSAGTSNAEPFRRVLQFGNDAMYSPPRSPPQNMAHFHEFGFNGSEAVPPGAALQGGQAWQEPLFRARPSPPSPPSGFDGGYWGPLPGRGFAEADPSASSAPFFNPHQHHLRGIAGGLPAIQPGVSVVPAFLPAAVPFPQQPLAPTYSGADFHLAANPYMSLLAPSALSLNPLSMRAPSFGPRNVGQRRAGAPGMRFRGGGGHGLGQHHAHSKQQAPRQNPAARSSTDSSPNTSASNSPSAALLPTPTEHARPRMNARQRRTERRRRERELRAILEQEAALEAKAEGLAGETKQLFDWEVSEVRSLMAQVQHQQQDNGEGALIEYHLRRLRDFVQLSHDDSAASSAPNGDDACQKSEAGSGSGMHSSSGEALLCLDSSFEQQLVLDQEDDTKICSLDAQDDRQVPP</sequence>
<evidence type="ECO:0000313" key="2">
    <source>
        <dbReference type="EMBL" id="JAC68741.1"/>
    </source>
</evidence>
<accession>A0A061RE18</accession>
<feature type="region of interest" description="Disordered" evidence="1">
    <location>
        <begin position="134"/>
        <end position="174"/>
    </location>
</feature>
<protein>
    <submittedName>
        <fullName evidence="2">Uncharacterized protein</fullName>
    </submittedName>
</protein>
<feature type="compositionally biased region" description="Basic residues" evidence="1">
    <location>
        <begin position="421"/>
        <end position="435"/>
    </location>
</feature>
<feature type="compositionally biased region" description="Polar residues" evidence="1">
    <location>
        <begin position="162"/>
        <end position="174"/>
    </location>
</feature>
<name>A0A061RE18_9CHLO</name>
<gene>
    <name evidence="2" type="ORF">TSPGSL018_8023</name>
</gene>
<feature type="region of interest" description="Disordered" evidence="1">
    <location>
        <begin position="347"/>
        <end position="436"/>
    </location>
</feature>
<organism evidence="2">
    <name type="scientific">Tetraselmis sp. GSL018</name>
    <dbReference type="NCBI Taxonomy" id="582737"/>
    <lineage>
        <taxon>Eukaryota</taxon>
        <taxon>Viridiplantae</taxon>
        <taxon>Chlorophyta</taxon>
        <taxon>core chlorophytes</taxon>
        <taxon>Chlorodendrophyceae</taxon>
        <taxon>Chlorodendrales</taxon>
        <taxon>Chlorodendraceae</taxon>
        <taxon>Tetraselmis</taxon>
    </lineage>
</organism>
<feature type="compositionally biased region" description="Polar residues" evidence="1">
    <location>
        <begin position="381"/>
        <end position="392"/>
    </location>
</feature>
<feature type="compositionally biased region" description="Low complexity" evidence="1">
    <location>
        <begin position="393"/>
        <end position="415"/>
    </location>
</feature>
<feature type="region of interest" description="Disordered" evidence="1">
    <location>
        <begin position="60"/>
        <end position="108"/>
    </location>
</feature>
<feature type="compositionally biased region" description="Low complexity" evidence="1">
    <location>
        <begin position="524"/>
        <end position="536"/>
    </location>
</feature>
<feature type="region of interest" description="Disordered" evidence="1">
    <location>
        <begin position="507"/>
        <end position="536"/>
    </location>
</feature>
<proteinExistence type="predicted"/>
<reference evidence="2" key="1">
    <citation type="submission" date="2014-05" db="EMBL/GenBank/DDBJ databases">
        <title>The transcriptome of the halophilic microalga Tetraselmis sp. GSL018 isolated from the Great Salt Lake, Utah.</title>
        <authorList>
            <person name="Jinkerson R.E."/>
            <person name="D'Adamo S."/>
            <person name="Posewitz M.C."/>
        </authorList>
    </citation>
    <scope>NUCLEOTIDE SEQUENCE</scope>
    <source>
        <strain evidence="2">GSL018</strain>
    </source>
</reference>
<dbReference type="EMBL" id="GBEZ01017608">
    <property type="protein sequence ID" value="JAC68741.1"/>
    <property type="molecule type" value="Transcribed_RNA"/>
</dbReference>
<feature type="compositionally biased region" description="Polar residues" evidence="1">
    <location>
        <begin position="134"/>
        <end position="153"/>
    </location>
</feature>
<evidence type="ECO:0000256" key="1">
    <source>
        <dbReference type="SAM" id="MobiDB-lite"/>
    </source>
</evidence>
<feature type="region of interest" description="Disordered" evidence="1">
    <location>
        <begin position="232"/>
        <end position="271"/>
    </location>
</feature>